<organism evidence="2 3">
    <name type="scientific">Dokdonella soli</name>
    <dbReference type="NCBI Taxonomy" id="529810"/>
    <lineage>
        <taxon>Bacteria</taxon>
        <taxon>Pseudomonadati</taxon>
        <taxon>Pseudomonadota</taxon>
        <taxon>Gammaproteobacteria</taxon>
        <taxon>Lysobacterales</taxon>
        <taxon>Rhodanobacteraceae</taxon>
        <taxon>Dokdonella</taxon>
    </lineage>
</organism>
<protein>
    <recommendedName>
        <fullName evidence="1">Integrase DNA-binding domain-containing protein</fullName>
    </recommendedName>
</protein>
<accession>A0ABN1IE01</accession>
<comment type="caution">
    <text evidence="2">The sequence shown here is derived from an EMBL/GenBank/DDBJ whole genome shotgun (WGS) entry which is preliminary data.</text>
</comment>
<dbReference type="InterPro" id="IPR038488">
    <property type="entry name" value="Integrase_DNA-bd_sf"/>
</dbReference>
<evidence type="ECO:0000259" key="1">
    <source>
        <dbReference type="Pfam" id="PF13356"/>
    </source>
</evidence>
<dbReference type="EMBL" id="BAAAEU010000005">
    <property type="protein sequence ID" value="GAA0709665.1"/>
    <property type="molecule type" value="Genomic_DNA"/>
</dbReference>
<sequence>MALTDTKLRALKAKATVYRVADANGLAIEVRTNGARHWRYRYESSGGDHFSDFTVNRTGCRPWTIFSTMSGASSEL</sequence>
<evidence type="ECO:0000313" key="3">
    <source>
        <dbReference type="Proteomes" id="UP001501523"/>
    </source>
</evidence>
<dbReference type="Gene3D" id="3.30.160.390">
    <property type="entry name" value="Integrase, DNA-binding domain"/>
    <property type="match status" value="1"/>
</dbReference>
<dbReference type="Pfam" id="PF13356">
    <property type="entry name" value="Arm-DNA-bind_3"/>
    <property type="match status" value="1"/>
</dbReference>
<feature type="domain" description="Integrase DNA-binding" evidence="1">
    <location>
        <begin position="3"/>
        <end position="46"/>
    </location>
</feature>
<gene>
    <name evidence="2" type="ORF">GCM10009105_10250</name>
</gene>
<dbReference type="InterPro" id="IPR025166">
    <property type="entry name" value="Integrase_DNA_bind_dom"/>
</dbReference>
<name>A0ABN1IE01_9GAMM</name>
<proteinExistence type="predicted"/>
<dbReference type="Proteomes" id="UP001501523">
    <property type="component" value="Unassembled WGS sequence"/>
</dbReference>
<keyword evidence="3" id="KW-1185">Reference proteome</keyword>
<dbReference type="RefSeq" id="WP_343787862.1">
    <property type="nucleotide sequence ID" value="NZ_BAAAEU010000005.1"/>
</dbReference>
<evidence type="ECO:0000313" key="2">
    <source>
        <dbReference type="EMBL" id="GAA0709665.1"/>
    </source>
</evidence>
<reference evidence="2 3" key="1">
    <citation type="journal article" date="2019" name="Int. J. Syst. Evol. Microbiol.">
        <title>The Global Catalogue of Microorganisms (GCM) 10K type strain sequencing project: providing services to taxonomists for standard genome sequencing and annotation.</title>
        <authorList>
            <consortium name="The Broad Institute Genomics Platform"/>
            <consortium name="The Broad Institute Genome Sequencing Center for Infectious Disease"/>
            <person name="Wu L."/>
            <person name="Ma J."/>
        </authorList>
    </citation>
    <scope>NUCLEOTIDE SEQUENCE [LARGE SCALE GENOMIC DNA]</scope>
    <source>
        <strain evidence="2 3">JCM 15421</strain>
    </source>
</reference>